<accession>A0A369J1L7</accession>
<feature type="compositionally biased region" description="Polar residues" evidence="1">
    <location>
        <begin position="183"/>
        <end position="194"/>
    </location>
</feature>
<reference evidence="2" key="1">
    <citation type="submission" date="2018-04" db="EMBL/GenBank/DDBJ databases">
        <title>Whole genome sequencing of Hypsizygus marmoreus.</title>
        <authorList>
            <person name="Choi I.-G."/>
            <person name="Min B."/>
            <person name="Kim J.-G."/>
            <person name="Kim S."/>
            <person name="Oh Y.-L."/>
            <person name="Kong W.-S."/>
            <person name="Park H."/>
            <person name="Jeong J."/>
            <person name="Song E.-S."/>
        </authorList>
    </citation>
    <scope>NUCLEOTIDE SEQUENCE [LARGE SCALE GENOMIC DNA]</scope>
    <source>
        <strain evidence="2">51987-8</strain>
    </source>
</reference>
<name>A0A369J1L7_HYPMA</name>
<proteinExistence type="predicted"/>
<protein>
    <submittedName>
        <fullName evidence="2">Uncharacterized protein</fullName>
    </submittedName>
</protein>
<evidence type="ECO:0000313" key="2">
    <source>
        <dbReference type="EMBL" id="RDB15889.1"/>
    </source>
</evidence>
<feature type="region of interest" description="Disordered" evidence="1">
    <location>
        <begin position="53"/>
        <end position="81"/>
    </location>
</feature>
<evidence type="ECO:0000313" key="3">
    <source>
        <dbReference type="Proteomes" id="UP000076154"/>
    </source>
</evidence>
<organism evidence="2 3">
    <name type="scientific">Hypsizygus marmoreus</name>
    <name type="common">White beech mushroom</name>
    <name type="synonym">Agaricus marmoreus</name>
    <dbReference type="NCBI Taxonomy" id="39966"/>
    <lineage>
        <taxon>Eukaryota</taxon>
        <taxon>Fungi</taxon>
        <taxon>Dikarya</taxon>
        <taxon>Basidiomycota</taxon>
        <taxon>Agaricomycotina</taxon>
        <taxon>Agaricomycetes</taxon>
        <taxon>Agaricomycetidae</taxon>
        <taxon>Agaricales</taxon>
        <taxon>Tricholomatineae</taxon>
        <taxon>Lyophyllaceae</taxon>
        <taxon>Hypsizygus</taxon>
    </lineage>
</organism>
<keyword evidence="3" id="KW-1185">Reference proteome</keyword>
<evidence type="ECO:0000256" key="1">
    <source>
        <dbReference type="SAM" id="MobiDB-lite"/>
    </source>
</evidence>
<gene>
    <name evidence="2" type="ORF">Hypma_003619</name>
</gene>
<dbReference type="InParanoid" id="A0A369J1L7"/>
<comment type="caution">
    <text evidence="2">The sequence shown here is derived from an EMBL/GenBank/DDBJ whole genome shotgun (WGS) entry which is preliminary data.</text>
</comment>
<dbReference type="EMBL" id="LUEZ02000138">
    <property type="protein sequence ID" value="RDB15889.1"/>
    <property type="molecule type" value="Genomic_DNA"/>
</dbReference>
<feature type="region of interest" description="Disordered" evidence="1">
    <location>
        <begin position="169"/>
        <end position="212"/>
    </location>
</feature>
<dbReference type="Proteomes" id="UP000076154">
    <property type="component" value="Unassembled WGS sequence"/>
</dbReference>
<dbReference type="AlphaFoldDB" id="A0A369J1L7"/>
<sequence length="212" mass="23109">MTNKSSRGYFRMCCRPESRMLNRDSLSGIVVADCVWLFNRCSLVIFSTGRHLSRPSMPASGARLPSSRVNKPMPPLSSTTVPLPMQARTEKLGAHDGKQNASRMSEERSVSGVGTYNKVQDLRGCCAAQNFLLFKACQKDDWPCHKMVYGQSMRFEIARSMAIAPTTSASVNAHGARPKYSARPQSHNANSSANGKPRLGRINGASVGKAIS</sequence>